<keyword evidence="1" id="KW-0472">Membrane</keyword>
<proteinExistence type="predicted"/>
<dbReference type="AlphaFoldDB" id="F2AV86"/>
<accession>F2AV86</accession>
<gene>
    <name evidence="2" type="ORF">RBWH47_01741</name>
</gene>
<dbReference type="PATRIC" id="fig|991778.3.peg.3867"/>
<keyword evidence="1" id="KW-1133">Transmembrane helix</keyword>
<organism evidence="2 3">
    <name type="scientific">Rhodopirellula baltica WH47</name>
    <dbReference type="NCBI Taxonomy" id="991778"/>
    <lineage>
        <taxon>Bacteria</taxon>
        <taxon>Pseudomonadati</taxon>
        <taxon>Planctomycetota</taxon>
        <taxon>Planctomycetia</taxon>
        <taxon>Pirellulales</taxon>
        <taxon>Pirellulaceae</taxon>
        <taxon>Rhodopirellula</taxon>
    </lineage>
</organism>
<dbReference type="RefSeq" id="WP_007327546.1">
    <property type="nucleotide sequence ID" value="NZ_AFAR01000185.1"/>
</dbReference>
<dbReference type="EMBL" id="AFAR01000185">
    <property type="protein sequence ID" value="EGF26432.1"/>
    <property type="molecule type" value="Genomic_DNA"/>
</dbReference>
<feature type="transmembrane region" description="Helical" evidence="1">
    <location>
        <begin position="7"/>
        <end position="25"/>
    </location>
</feature>
<evidence type="ECO:0000313" key="3">
    <source>
        <dbReference type="Proteomes" id="UP000006222"/>
    </source>
</evidence>
<name>F2AV86_RHOBT</name>
<dbReference type="Proteomes" id="UP000006222">
    <property type="component" value="Unassembled WGS sequence"/>
</dbReference>
<reference evidence="2 3" key="1">
    <citation type="journal article" date="2013" name="Mar. Genomics">
        <title>Expression of sulfatases in Rhodopirellula baltica and the diversity of sulfatases in the genus Rhodopirellula.</title>
        <authorList>
            <person name="Wegner C.E."/>
            <person name="Richter-Heitmann T."/>
            <person name="Klindworth A."/>
            <person name="Klockow C."/>
            <person name="Richter M."/>
            <person name="Achstetter T."/>
            <person name="Glockner F.O."/>
            <person name="Harder J."/>
        </authorList>
    </citation>
    <scope>NUCLEOTIDE SEQUENCE [LARGE SCALE GENOMIC DNA]</scope>
    <source>
        <strain evidence="2 3">WH47</strain>
    </source>
</reference>
<evidence type="ECO:0000256" key="1">
    <source>
        <dbReference type="SAM" id="Phobius"/>
    </source>
</evidence>
<comment type="caution">
    <text evidence="2">The sequence shown here is derived from an EMBL/GenBank/DDBJ whole genome shotgun (WGS) entry which is preliminary data.</text>
</comment>
<evidence type="ECO:0000313" key="2">
    <source>
        <dbReference type="EMBL" id="EGF26432.1"/>
    </source>
</evidence>
<sequence>MSRPSKWLWGSQIAAFCMLVIWASVDPLFGSLIQSESFSIQWMQANPVRSVGIGLIAILAVGSLLGWLFQFFARSSPTVQHRSLAQLLAVVTLAGFWFALATHVDSIAWQGKRARFALRVEGLEHIVAPLREEWPQHDGELPAIGPFMAYPFGRPTTLVLLQAPSVSEQAVYVSAIELQNGAIKLQLTGTDGGDWAEWHPPQSQPSSFVGGLSDPHELEYATSIGRGWYLVRYQS</sequence>
<feature type="transmembrane region" description="Helical" evidence="1">
    <location>
        <begin position="84"/>
        <end position="104"/>
    </location>
</feature>
<protein>
    <submittedName>
        <fullName evidence="2">Uncharacterized protein</fullName>
    </submittedName>
</protein>
<feature type="transmembrane region" description="Helical" evidence="1">
    <location>
        <begin position="51"/>
        <end position="72"/>
    </location>
</feature>
<keyword evidence="1" id="KW-0812">Transmembrane</keyword>